<evidence type="ECO:0000313" key="2">
    <source>
        <dbReference type="Proteomes" id="UP000274271"/>
    </source>
</evidence>
<proteinExistence type="predicted"/>
<name>A0A3P1CDX5_9BACT</name>
<dbReference type="AlphaFoldDB" id="A0A3P1CDX5"/>
<protein>
    <submittedName>
        <fullName evidence="1">Uncharacterized protein</fullName>
    </submittedName>
</protein>
<organism evidence="1 2">
    <name type="scientific">Larkinella knui</name>
    <dbReference type="NCBI Taxonomy" id="2025310"/>
    <lineage>
        <taxon>Bacteria</taxon>
        <taxon>Pseudomonadati</taxon>
        <taxon>Bacteroidota</taxon>
        <taxon>Cytophagia</taxon>
        <taxon>Cytophagales</taxon>
        <taxon>Spirosomataceae</taxon>
        <taxon>Larkinella</taxon>
    </lineage>
</organism>
<accession>A0A3P1CDX5</accession>
<reference evidence="1 2" key="1">
    <citation type="submission" date="2018-11" db="EMBL/GenBank/DDBJ databases">
        <authorList>
            <person name="Zhou Z."/>
            <person name="Wang G."/>
        </authorList>
    </citation>
    <scope>NUCLEOTIDE SEQUENCE [LARGE SCALE GENOMIC DNA]</scope>
    <source>
        <strain evidence="1 2">KCTC42998</strain>
    </source>
</reference>
<evidence type="ECO:0000313" key="1">
    <source>
        <dbReference type="EMBL" id="RRB11507.1"/>
    </source>
</evidence>
<keyword evidence="2" id="KW-1185">Reference proteome</keyword>
<gene>
    <name evidence="1" type="ORF">EHT87_23820</name>
</gene>
<comment type="caution">
    <text evidence="1">The sequence shown here is derived from an EMBL/GenBank/DDBJ whole genome shotgun (WGS) entry which is preliminary data.</text>
</comment>
<sequence length="167" mass="19256">MPDVLFLPECYADTALINLLAPANTRIDHIFGIRNVVQEMKSIAENRPNFTVVGIIDNDKRSPAYFDDFVLIDQFEKITFKKKSDTNQYLITLDKAIETFLLWNAEKINLNITQYGFPTNLKQFCKAVKRTTIGYDPNYLQLLAELKNRRAPGFITLENILNDFLTT</sequence>
<dbReference type="OrthoDB" id="954439at2"/>
<dbReference type="EMBL" id="RQJP01000005">
    <property type="protein sequence ID" value="RRB11507.1"/>
    <property type="molecule type" value="Genomic_DNA"/>
</dbReference>
<dbReference type="Proteomes" id="UP000274271">
    <property type="component" value="Unassembled WGS sequence"/>
</dbReference>